<dbReference type="PANTHER" id="PTHR21240:SF28">
    <property type="entry name" value="ISO-OROTATE DECARBOXYLASE (EUROFUNG)"/>
    <property type="match status" value="1"/>
</dbReference>
<dbReference type="InterPro" id="IPR006680">
    <property type="entry name" value="Amidohydro-rel"/>
</dbReference>
<protein>
    <submittedName>
        <fullName evidence="3">Predicted metal-dependent hydrolase, TIM-barrel fold</fullName>
    </submittedName>
</protein>
<dbReference type="GO" id="GO:0016787">
    <property type="term" value="F:hydrolase activity"/>
    <property type="evidence" value="ECO:0007669"/>
    <property type="project" value="UniProtKB-KW"/>
</dbReference>
<keyword evidence="3" id="KW-0378">Hydrolase</keyword>
<evidence type="ECO:0000313" key="3">
    <source>
        <dbReference type="EMBL" id="SDR12259.1"/>
    </source>
</evidence>
<sequence length="355" mass="41594">MNNNQQSPKKRIIDVDIHESVLYKDLFKYLDNPYRRYIEDANWIQEKHLPYTQPSVAGVNRADAKTPDGGIAGSDLPFMQEQLLDDIGHEYGILTGALDPSPSSMHGWYEMATALASAYNDWQIENWLEKDERLYGSVHINAEDPSGAVREIERVGSHPKMVQILLPIDDKMWGDPYFHPIYEAAEKHNLMIGMHHNEPPIYYGKWPRYFIEWHSLLPTTHMMMVTNMIFNGVFEKFPNLKLMMIEGGFTFVPHLMWKLDQQYTDLRHEVPWIKRKPSDIMKEHVRFCTQPSEELNKKDFLSVLDQMGSEEMICFATDYPHWDFDSPHRAIPNFDPDLKKKLFSENARAFYPKLK</sequence>
<dbReference type="PANTHER" id="PTHR21240">
    <property type="entry name" value="2-AMINO-3-CARBOXYLMUCONATE-6-SEMIALDEHYDE DECARBOXYLASE"/>
    <property type="match status" value="1"/>
</dbReference>
<feature type="domain" description="Amidohydrolase-related" evidence="2">
    <location>
        <begin position="14"/>
        <end position="352"/>
    </location>
</feature>
<evidence type="ECO:0000313" key="4">
    <source>
        <dbReference type="Proteomes" id="UP000199444"/>
    </source>
</evidence>
<dbReference type="GO" id="GO:0005737">
    <property type="term" value="C:cytoplasm"/>
    <property type="evidence" value="ECO:0007669"/>
    <property type="project" value="TreeGrafter"/>
</dbReference>
<dbReference type="Pfam" id="PF04909">
    <property type="entry name" value="Amidohydro_2"/>
    <property type="match status" value="1"/>
</dbReference>
<keyword evidence="1" id="KW-0456">Lyase</keyword>
<evidence type="ECO:0000259" key="2">
    <source>
        <dbReference type="Pfam" id="PF04909"/>
    </source>
</evidence>
<dbReference type="Gene3D" id="3.20.20.140">
    <property type="entry name" value="Metal-dependent hydrolases"/>
    <property type="match status" value="1"/>
</dbReference>
<dbReference type="SUPFAM" id="SSF51556">
    <property type="entry name" value="Metallo-dependent hydrolases"/>
    <property type="match status" value="1"/>
</dbReference>
<evidence type="ECO:0000256" key="1">
    <source>
        <dbReference type="ARBA" id="ARBA00023239"/>
    </source>
</evidence>
<dbReference type="EMBL" id="FNKD01000005">
    <property type="protein sequence ID" value="SDR12259.1"/>
    <property type="molecule type" value="Genomic_DNA"/>
</dbReference>
<dbReference type="STRING" id="553311.SAMN05216231_3707"/>
<dbReference type="GO" id="GO:0019748">
    <property type="term" value="P:secondary metabolic process"/>
    <property type="evidence" value="ECO:0007669"/>
    <property type="project" value="TreeGrafter"/>
</dbReference>
<reference evidence="3 4" key="1">
    <citation type="submission" date="2016-10" db="EMBL/GenBank/DDBJ databases">
        <authorList>
            <person name="de Groot N.N."/>
        </authorList>
    </citation>
    <scope>NUCLEOTIDE SEQUENCE [LARGE SCALE GENOMIC DNA]</scope>
    <source>
        <strain evidence="3 4">CGMCC 1.10449</strain>
    </source>
</reference>
<dbReference type="AlphaFoldDB" id="A0A1H1GGN9"/>
<dbReference type="GO" id="GO:0016831">
    <property type="term" value="F:carboxy-lyase activity"/>
    <property type="evidence" value="ECO:0007669"/>
    <property type="project" value="InterPro"/>
</dbReference>
<name>A0A1H1GGN9_9BACI</name>
<organism evidence="3 4">
    <name type="scientific">Virgibacillus salinus</name>
    <dbReference type="NCBI Taxonomy" id="553311"/>
    <lineage>
        <taxon>Bacteria</taxon>
        <taxon>Bacillati</taxon>
        <taxon>Bacillota</taxon>
        <taxon>Bacilli</taxon>
        <taxon>Bacillales</taxon>
        <taxon>Bacillaceae</taxon>
        <taxon>Virgibacillus</taxon>
    </lineage>
</organism>
<accession>A0A1H1GGN9</accession>
<dbReference type="Proteomes" id="UP000199444">
    <property type="component" value="Unassembled WGS sequence"/>
</dbReference>
<dbReference type="RefSeq" id="WP_092494414.1">
    <property type="nucleotide sequence ID" value="NZ_FNKD01000005.1"/>
</dbReference>
<dbReference type="InterPro" id="IPR032465">
    <property type="entry name" value="ACMSD"/>
</dbReference>
<proteinExistence type="predicted"/>
<gene>
    <name evidence="3" type="ORF">SAMN05216231_3707</name>
</gene>
<keyword evidence="4" id="KW-1185">Reference proteome</keyword>
<dbReference type="InterPro" id="IPR032466">
    <property type="entry name" value="Metal_Hydrolase"/>
</dbReference>